<dbReference type="RefSeq" id="WP_197446717.1">
    <property type="nucleotide sequence ID" value="NZ_CP036426.1"/>
</dbReference>
<dbReference type="AlphaFoldDB" id="A0A518GX20"/>
<dbReference type="Gene3D" id="3.90.1720.10">
    <property type="entry name" value="endopeptidase domain like (from Nostoc punctiforme)"/>
    <property type="match status" value="1"/>
</dbReference>
<evidence type="ECO:0000313" key="4">
    <source>
        <dbReference type="Proteomes" id="UP000317835"/>
    </source>
</evidence>
<evidence type="ECO:0000313" key="3">
    <source>
        <dbReference type="EMBL" id="QDV33113.1"/>
    </source>
</evidence>
<dbReference type="EMBL" id="CP036426">
    <property type="protein sequence ID" value="QDV33113.1"/>
    <property type="molecule type" value="Genomic_DNA"/>
</dbReference>
<protein>
    <recommendedName>
        <fullName evidence="5">Permuted papain-like amidase YaeF/Yiix C92 family enzyme</fullName>
    </recommendedName>
</protein>
<evidence type="ECO:0008006" key="5">
    <source>
        <dbReference type="Google" id="ProtNLM"/>
    </source>
</evidence>
<feature type="chain" id="PRO_5021988038" description="Permuted papain-like amidase YaeF/Yiix C92 family enzyme" evidence="2">
    <location>
        <begin position="26"/>
        <end position="262"/>
    </location>
</feature>
<proteinExistence type="predicted"/>
<dbReference type="SUPFAM" id="SSF54001">
    <property type="entry name" value="Cysteine proteinases"/>
    <property type="match status" value="1"/>
</dbReference>
<organism evidence="3 4">
    <name type="scientific">Tautonia plasticadhaerens</name>
    <dbReference type="NCBI Taxonomy" id="2527974"/>
    <lineage>
        <taxon>Bacteria</taxon>
        <taxon>Pseudomonadati</taxon>
        <taxon>Planctomycetota</taxon>
        <taxon>Planctomycetia</taxon>
        <taxon>Isosphaerales</taxon>
        <taxon>Isosphaeraceae</taxon>
        <taxon>Tautonia</taxon>
    </lineage>
</organism>
<feature type="signal peptide" evidence="2">
    <location>
        <begin position="1"/>
        <end position="25"/>
    </location>
</feature>
<dbReference type="InterPro" id="IPR024453">
    <property type="entry name" value="Peptidase_C92"/>
</dbReference>
<sequence length="262" mass="28066" precursor="true">MRRRPRHRPPAIAIAAIATALSVAAGPGCRAPERPPHRPTAPGPWLPGQVDRTAWSAGPWGRWAATTLADGDLVFRHGRDSWGPQCISELAAAVADSPFSHVGLYASEGGEPVVYDARMGGVRRVPFDAWMAEVRGAFGVRRVRPEDRGRIPAALAFCRSAFESGARYDFVMRIGGDRFYCGEFVERAYRSAGLALSEPIRLADLPRLDEFPAAAFVVRCLAGIEPDRPIVAVGSPSFGLWASPATVPVFATPDGTVPPLGA</sequence>
<name>A0A518GX20_9BACT</name>
<dbReference type="Proteomes" id="UP000317835">
    <property type="component" value="Chromosome"/>
</dbReference>
<gene>
    <name evidence="3" type="ORF">ElP_09550</name>
</gene>
<dbReference type="InterPro" id="IPR038765">
    <property type="entry name" value="Papain-like_cys_pep_sf"/>
</dbReference>
<feature type="region of interest" description="Disordered" evidence="1">
    <location>
        <begin position="26"/>
        <end position="48"/>
    </location>
</feature>
<reference evidence="3 4" key="1">
    <citation type="submission" date="2019-02" db="EMBL/GenBank/DDBJ databases">
        <title>Deep-cultivation of Planctomycetes and their phenomic and genomic characterization uncovers novel biology.</title>
        <authorList>
            <person name="Wiegand S."/>
            <person name="Jogler M."/>
            <person name="Boedeker C."/>
            <person name="Pinto D."/>
            <person name="Vollmers J."/>
            <person name="Rivas-Marin E."/>
            <person name="Kohn T."/>
            <person name="Peeters S.H."/>
            <person name="Heuer A."/>
            <person name="Rast P."/>
            <person name="Oberbeckmann S."/>
            <person name="Bunk B."/>
            <person name="Jeske O."/>
            <person name="Meyerdierks A."/>
            <person name="Storesund J.E."/>
            <person name="Kallscheuer N."/>
            <person name="Luecker S."/>
            <person name="Lage O.M."/>
            <person name="Pohl T."/>
            <person name="Merkel B.J."/>
            <person name="Hornburger P."/>
            <person name="Mueller R.-W."/>
            <person name="Bruemmer F."/>
            <person name="Labrenz M."/>
            <person name="Spormann A.M."/>
            <person name="Op den Camp H."/>
            <person name="Overmann J."/>
            <person name="Amann R."/>
            <person name="Jetten M.S.M."/>
            <person name="Mascher T."/>
            <person name="Medema M.H."/>
            <person name="Devos D.P."/>
            <person name="Kaster A.-K."/>
            <person name="Ovreas L."/>
            <person name="Rohde M."/>
            <person name="Galperin M.Y."/>
            <person name="Jogler C."/>
        </authorList>
    </citation>
    <scope>NUCLEOTIDE SEQUENCE [LARGE SCALE GENOMIC DNA]</scope>
    <source>
        <strain evidence="3 4">ElP</strain>
    </source>
</reference>
<evidence type="ECO:0000256" key="2">
    <source>
        <dbReference type="SAM" id="SignalP"/>
    </source>
</evidence>
<evidence type="ECO:0000256" key="1">
    <source>
        <dbReference type="SAM" id="MobiDB-lite"/>
    </source>
</evidence>
<keyword evidence="4" id="KW-1185">Reference proteome</keyword>
<dbReference type="Pfam" id="PF05708">
    <property type="entry name" value="Peptidase_C92"/>
    <property type="match status" value="1"/>
</dbReference>
<dbReference type="KEGG" id="tpla:ElP_09550"/>
<accession>A0A518GX20</accession>
<keyword evidence="2" id="KW-0732">Signal</keyword>